<comment type="caution">
    <text evidence="1">The sequence shown here is derived from an EMBL/GenBank/DDBJ whole genome shotgun (WGS) entry which is preliminary data.</text>
</comment>
<proteinExistence type="predicted"/>
<accession>A0A916K0D5</accession>
<dbReference type="Proteomes" id="UP000693672">
    <property type="component" value="Unassembled WGS sequence"/>
</dbReference>
<gene>
    <name evidence="1" type="ORF">PAESOLCIP111_02381</name>
</gene>
<reference evidence="1" key="1">
    <citation type="submission" date="2021-06" db="EMBL/GenBank/DDBJ databases">
        <authorList>
            <person name="Criscuolo A."/>
        </authorList>
    </citation>
    <scope>NUCLEOTIDE SEQUENCE</scope>
    <source>
        <strain evidence="1">CIP111600</strain>
    </source>
</reference>
<sequence>MNRNELDELIIRNYQRDEQMMILVFAQWCINNGLDPLELYKRAYPQQMDNEALLQAMELTVPKEDAGEVPDDTVLGVLSLFGNDELAMVVTEEIAERRKKRPL</sequence>
<evidence type="ECO:0000313" key="1">
    <source>
        <dbReference type="EMBL" id="CAG7621995.1"/>
    </source>
</evidence>
<organism evidence="1 2">
    <name type="scientific">Paenibacillus solanacearum</name>
    <dbReference type="NCBI Taxonomy" id="2048548"/>
    <lineage>
        <taxon>Bacteria</taxon>
        <taxon>Bacillati</taxon>
        <taxon>Bacillota</taxon>
        <taxon>Bacilli</taxon>
        <taxon>Bacillales</taxon>
        <taxon>Paenibacillaceae</taxon>
        <taxon>Paenibacillus</taxon>
    </lineage>
</organism>
<dbReference type="RefSeq" id="WP_218092160.1">
    <property type="nucleotide sequence ID" value="NZ_CAJVAS010000008.1"/>
</dbReference>
<name>A0A916K0D5_9BACL</name>
<keyword evidence="2" id="KW-1185">Reference proteome</keyword>
<evidence type="ECO:0000313" key="2">
    <source>
        <dbReference type="Proteomes" id="UP000693672"/>
    </source>
</evidence>
<dbReference type="AlphaFoldDB" id="A0A916K0D5"/>
<dbReference type="EMBL" id="CAJVAS010000008">
    <property type="protein sequence ID" value="CAG7621995.1"/>
    <property type="molecule type" value="Genomic_DNA"/>
</dbReference>
<evidence type="ECO:0008006" key="3">
    <source>
        <dbReference type="Google" id="ProtNLM"/>
    </source>
</evidence>
<protein>
    <recommendedName>
        <fullName evidence="3">YxiS</fullName>
    </recommendedName>
</protein>